<dbReference type="EMBL" id="JH992967">
    <property type="protein sequence ID" value="EKX54456.1"/>
    <property type="molecule type" value="Genomic_DNA"/>
</dbReference>
<feature type="transmembrane region" description="Helical" evidence="8">
    <location>
        <begin position="97"/>
        <end position="117"/>
    </location>
</feature>
<evidence type="ECO:0000256" key="4">
    <source>
        <dbReference type="ARBA" id="ARBA00022692"/>
    </source>
</evidence>
<evidence type="ECO:0000313" key="11">
    <source>
        <dbReference type="EnsemblProtists" id="EKX54456"/>
    </source>
</evidence>
<evidence type="ECO:0000313" key="10">
    <source>
        <dbReference type="EMBL" id="EKX54456.1"/>
    </source>
</evidence>
<comment type="similarity">
    <text evidence="2">Belongs to the SLC41A transporter family.</text>
</comment>
<dbReference type="HOGENOM" id="CLU_037408_3_4_1"/>
<proteinExistence type="inferred from homology"/>
<sequence>GRNRIRDRSYFGSSLWDLIVRRSSVLTTLMILQSMSSVVLSHYEQLIQENVFLALFLTMLIGTGGNAGNQSSSLVIRGMSTGEINTKNMLKVLLREVLASSAIGLILAAAAFVRVMITHGSNITAAFIVSAATFLTIVGAIAGGTVVPLALERAGLDPCHISSPMLATLTDIMGVLILCMISSAILGKVG</sequence>
<evidence type="ECO:0000256" key="6">
    <source>
        <dbReference type="ARBA" id="ARBA00022989"/>
    </source>
</evidence>
<keyword evidence="7 8" id="KW-0472">Membrane</keyword>
<evidence type="ECO:0000256" key="8">
    <source>
        <dbReference type="SAM" id="Phobius"/>
    </source>
</evidence>
<evidence type="ECO:0000259" key="9">
    <source>
        <dbReference type="Pfam" id="PF01769"/>
    </source>
</evidence>
<evidence type="ECO:0000313" key="12">
    <source>
        <dbReference type="Proteomes" id="UP000011087"/>
    </source>
</evidence>
<feature type="transmembrane region" description="Helical" evidence="8">
    <location>
        <begin position="123"/>
        <end position="151"/>
    </location>
</feature>
<keyword evidence="6 8" id="KW-1133">Transmembrane helix</keyword>
<protein>
    <recommendedName>
        <fullName evidence="9">SLC41A/MgtE integral membrane domain-containing protein</fullName>
    </recommendedName>
</protein>
<dbReference type="EnsemblProtists" id="EKX54456">
    <property type="protein sequence ID" value="EKX54456"/>
    <property type="gene ID" value="GUITHDRAFT_63410"/>
</dbReference>
<reference evidence="11" key="3">
    <citation type="submission" date="2016-03" db="UniProtKB">
        <authorList>
            <consortium name="EnsemblProtists"/>
        </authorList>
    </citation>
    <scope>IDENTIFICATION</scope>
</reference>
<dbReference type="OMA" id="ASISMMY"/>
<dbReference type="KEGG" id="gtt:GUITHDRAFT_63410"/>
<feature type="transmembrane region" description="Helical" evidence="8">
    <location>
        <begin position="52"/>
        <end position="76"/>
    </location>
</feature>
<keyword evidence="4 8" id="KW-0812">Transmembrane</keyword>
<dbReference type="InterPro" id="IPR006667">
    <property type="entry name" value="SLC41_membr_dom"/>
</dbReference>
<name>L1K0U5_GUITC</name>
<dbReference type="Proteomes" id="UP000011087">
    <property type="component" value="Unassembled WGS sequence"/>
</dbReference>
<reference evidence="10 12" key="1">
    <citation type="journal article" date="2012" name="Nature">
        <title>Algal genomes reveal evolutionary mosaicism and the fate of nucleomorphs.</title>
        <authorList>
            <consortium name="DOE Joint Genome Institute"/>
            <person name="Curtis B.A."/>
            <person name="Tanifuji G."/>
            <person name="Burki F."/>
            <person name="Gruber A."/>
            <person name="Irimia M."/>
            <person name="Maruyama S."/>
            <person name="Arias M.C."/>
            <person name="Ball S.G."/>
            <person name="Gile G.H."/>
            <person name="Hirakawa Y."/>
            <person name="Hopkins J.F."/>
            <person name="Kuo A."/>
            <person name="Rensing S.A."/>
            <person name="Schmutz J."/>
            <person name="Symeonidi A."/>
            <person name="Elias M."/>
            <person name="Eveleigh R.J."/>
            <person name="Herman E.K."/>
            <person name="Klute M.J."/>
            <person name="Nakayama T."/>
            <person name="Obornik M."/>
            <person name="Reyes-Prieto A."/>
            <person name="Armbrust E.V."/>
            <person name="Aves S.J."/>
            <person name="Beiko R.G."/>
            <person name="Coutinho P."/>
            <person name="Dacks J.B."/>
            <person name="Durnford D.G."/>
            <person name="Fast N.M."/>
            <person name="Green B.R."/>
            <person name="Grisdale C.J."/>
            <person name="Hempel F."/>
            <person name="Henrissat B."/>
            <person name="Hoppner M.P."/>
            <person name="Ishida K."/>
            <person name="Kim E."/>
            <person name="Koreny L."/>
            <person name="Kroth P.G."/>
            <person name="Liu Y."/>
            <person name="Malik S.B."/>
            <person name="Maier U.G."/>
            <person name="McRose D."/>
            <person name="Mock T."/>
            <person name="Neilson J.A."/>
            <person name="Onodera N.T."/>
            <person name="Poole A.M."/>
            <person name="Pritham E.J."/>
            <person name="Richards T.A."/>
            <person name="Rocap G."/>
            <person name="Roy S.W."/>
            <person name="Sarai C."/>
            <person name="Schaack S."/>
            <person name="Shirato S."/>
            <person name="Slamovits C.H."/>
            <person name="Spencer D.F."/>
            <person name="Suzuki S."/>
            <person name="Worden A.Z."/>
            <person name="Zauner S."/>
            <person name="Barry K."/>
            <person name="Bell C."/>
            <person name="Bharti A.K."/>
            <person name="Crow J.A."/>
            <person name="Grimwood J."/>
            <person name="Kramer R."/>
            <person name="Lindquist E."/>
            <person name="Lucas S."/>
            <person name="Salamov A."/>
            <person name="McFadden G.I."/>
            <person name="Lane C.E."/>
            <person name="Keeling P.J."/>
            <person name="Gray M.W."/>
            <person name="Grigoriev I.V."/>
            <person name="Archibald J.M."/>
        </authorList>
    </citation>
    <scope>NUCLEOTIDE SEQUENCE</scope>
    <source>
        <strain evidence="10 12">CCMP2712</strain>
    </source>
</reference>
<dbReference type="AlphaFoldDB" id="L1K0U5"/>
<dbReference type="GO" id="GO:0016020">
    <property type="term" value="C:membrane"/>
    <property type="evidence" value="ECO:0007669"/>
    <property type="project" value="UniProtKB-SubCell"/>
</dbReference>
<dbReference type="OrthoDB" id="48232at2759"/>
<dbReference type="Pfam" id="PF01769">
    <property type="entry name" value="MgtE"/>
    <property type="match status" value="1"/>
</dbReference>
<gene>
    <name evidence="10" type="ORF">GUITHDRAFT_63410</name>
</gene>
<dbReference type="GeneID" id="17310977"/>
<evidence type="ECO:0000256" key="1">
    <source>
        <dbReference type="ARBA" id="ARBA00004141"/>
    </source>
</evidence>
<dbReference type="InterPro" id="IPR036739">
    <property type="entry name" value="SLC41_membr_dom_sf"/>
</dbReference>
<comment type="subcellular location">
    <subcellularLocation>
        <location evidence="1">Membrane</location>
        <topology evidence="1">Multi-pass membrane protein</topology>
    </subcellularLocation>
</comment>
<accession>L1K0U5</accession>
<keyword evidence="12" id="KW-1185">Reference proteome</keyword>
<evidence type="ECO:0000256" key="5">
    <source>
        <dbReference type="ARBA" id="ARBA00022842"/>
    </source>
</evidence>
<evidence type="ECO:0000256" key="2">
    <source>
        <dbReference type="ARBA" id="ARBA00009749"/>
    </source>
</evidence>
<dbReference type="PANTHER" id="PTHR41394:SF5">
    <property type="entry name" value="SLC41A_MGTE INTEGRAL MEMBRANE DOMAIN-CONTAINING PROTEIN"/>
    <property type="match status" value="1"/>
</dbReference>
<reference evidence="12" key="2">
    <citation type="submission" date="2012-11" db="EMBL/GenBank/DDBJ databases">
        <authorList>
            <person name="Kuo A."/>
            <person name="Curtis B.A."/>
            <person name="Tanifuji G."/>
            <person name="Burki F."/>
            <person name="Gruber A."/>
            <person name="Irimia M."/>
            <person name="Maruyama S."/>
            <person name="Arias M.C."/>
            <person name="Ball S.G."/>
            <person name="Gile G.H."/>
            <person name="Hirakawa Y."/>
            <person name="Hopkins J.F."/>
            <person name="Rensing S.A."/>
            <person name="Schmutz J."/>
            <person name="Symeonidi A."/>
            <person name="Elias M."/>
            <person name="Eveleigh R.J."/>
            <person name="Herman E.K."/>
            <person name="Klute M.J."/>
            <person name="Nakayama T."/>
            <person name="Obornik M."/>
            <person name="Reyes-Prieto A."/>
            <person name="Armbrust E.V."/>
            <person name="Aves S.J."/>
            <person name="Beiko R.G."/>
            <person name="Coutinho P."/>
            <person name="Dacks J.B."/>
            <person name="Durnford D.G."/>
            <person name="Fast N.M."/>
            <person name="Green B.R."/>
            <person name="Grisdale C."/>
            <person name="Hempe F."/>
            <person name="Henrissat B."/>
            <person name="Hoppner M.P."/>
            <person name="Ishida K.-I."/>
            <person name="Kim E."/>
            <person name="Koreny L."/>
            <person name="Kroth P.G."/>
            <person name="Liu Y."/>
            <person name="Malik S.-B."/>
            <person name="Maier U.G."/>
            <person name="McRose D."/>
            <person name="Mock T."/>
            <person name="Neilson J.A."/>
            <person name="Onodera N.T."/>
            <person name="Poole A.M."/>
            <person name="Pritham E.J."/>
            <person name="Richards T.A."/>
            <person name="Rocap G."/>
            <person name="Roy S.W."/>
            <person name="Sarai C."/>
            <person name="Schaack S."/>
            <person name="Shirato S."/>
            <person name="Slamovits C.H."/>
            <person name="Spencer D.F."/>
            <person name="Suzuki S."/>
            <person name="Worden A.Z."/>
            <person name="Zauner S."/>
            <person name="Barry K."/>
            <person name="Bell C."/>
            <person name="Bharti A.K."/>
            <person name="Crow J.A."/>
            <person name="Grimwood J."/>
            <person name="Kramer R."/>
            <person name="Lindquist E."/>
            <person name="Lucas S."/>
            <person name="Salamov A."/>
            <person name="McFadden G.I."/>
            <person name="Lane C.E."/>
            <person name="Keeling P.J."/>
            <person name="Gray M.W."/>
            <person name="Grigoriev I.V."/>
            <person name="Archibald J.M."/>
        </authorList>
    </citation>
    <scope>NUCLEOTIDE SEQUENCE</scope>
    <source>
        <strain evidence="12">CCMP2712</strain>
    </source>
</reference>
<dbReference type="RefSeq" id="XP_005841436.1">
    <property type="nucleotide sequence ID" value="XM_005841379.1"/>
</dbReference>
<evidence type="ECO:0000256" key="3">
    <source>
        <dbReference type="ARBA" id="ARBA00022448"/>
    </source>
</evidence>
<keyword evidence="5" id="KW-0460">Magnesium</keyword>
<feature type="transmembrane region" description="Helical" evidence="8">
    <location>
        <begin position="163"/>
        <end position="186"/>
    </location>
</feature>
<dbReference type="STRING" id="905079.L1K0U5"/>
<dbReference type="SUPFAM" id="SSF161093">
    <property type="entry name" value="MgtE membrane domain-like"/>
    <property type="match status" value="1"/>
</dbReference>
<keyword evidence="3" id="KW-0813">Transport</keyword>
<dbReference type="PaxDb" id="55529-EKX54456"/>
<dbReference type="eggNOG" id="ENOG502S2TW">
    <property type="taxonomic scope" value="Eukaryota"/>
</dbReference>
<evidence type="ECO:0000256" key="7">
    <source>
        <dbReference type="ARBA" id="ARBA00023136"/>
    </source>
</evidence>
<feature type="non-terminal residue" evidence="10">
    <location>
        <position position="1"/>
    </location>
</feature>
<dbReference type="Gene3D" id="1.10.357.20">
    <property type="entry name" value="SLC41 divalent cation transporters, integral membrane domain"/>
    <property type="match status" value="1"/>
</dbReference>
<dbReference type="PANTHER" id="PTHR41394">
    <property type="entry name" value="MAGNESIUM TRANSPORTER MGTE"/>
    <property type="match status" value="1"/>
</dbReference>
<feature type="domain" description="SLC41A/MgtE integral membrane" evidence="9">
    <location>
        <begin position="58"/>
        <end position="181"/>
    </location>
</feature>
<dbReference type="GO" id="GO:0008324">
    <property type="term" value="F:monoatomic cation transmembrane transporter activity"/>
    <property type="evidence" value="ECO:0007669"/>
    <property type="project" value="InterPro"/>
</dbReference>
<organism evidence="10">
    <name type="scientific">Guillardia theta (strain CCMP2712)</name>
    <name type="common">Cryptophyte</name>
    <dbReference type="NCBI Taxonomy" id="905079"/>
    <lineage>
        <taxon>Eukaryota</taxon>
        <taxon>Cryptophyceae</taxon>
        <taxon>Pyrenomonadales</taxon>
        <taxon>Geminigeraceae</taxon>
        <taxon>Guillardia</taxon>
    </lineage>
</organism>